<proteinExistence type="predicted"/>
<gene>
    <name evidence="2" type="ORF">DB32_006841</name>
</gene>
<organism evidence="2 3">
    <name type="scientific">Sandaracinus amylolyticus</name>
    <dbReference type="NCBI Taxonomy" id="927083"/>
    <lineage>
        <taxon>Bacteria</taxon>
        <taxon>Pseudomonadati</taxon>
        <taxon>Myxococcota</taxon>
        <taxon>Polyangia</taxon>
        <taxon>Polyangiales</taxon>
        <taxon>Sandaracinaceae</taxon>
        <taxon>Sandaracinus</taxon>
    </lineage>
</organism>
<evidence type="ECO:0000256" key="1">
    <source>
        <dbReference type="SAM" id="Phobius"/>
    </source>
</evidence>
<name>A0A0F6W7X5_9BACT</name>
<keyword evidence="1" id="KW-0812">Transmembrane</keyword>
<feature type="transmembrane region" description="Helical" evidence="1">
    <location>
        <begin position="84"/>
        <end position="108"/>
    </location>
</feature>
<accession>A0A0F6W7X5</accession>
<dbReference type="AlphaFoldDB" id="A0A0F6W7X5"/>
<evidence type="ECO:0000313" key="2">
    <source>
        <dbReference type="EMBL" id="AKF09692.1"/>
    </source>
</evidence>
<dbReference type="EMBL" id="CP011125">
    <property type="protein sequence ID" value="AKF09692.1"/>
    <property type="molecule type" value="Genomic_DNA"/>
</dbReference>
<dbReference type="KEGG" id="samy:DB32_006841"/>
<evidence type="ECO:0000313" key="3">
    <source>
        <dbReference type="Proteomes" id="UP000034883"/>
    </source>
</evidence>
<feature type="transmembrane region" description="Helical" evidence="1">
    <location>
        <begin position="50"/>
        <end position="72"/>
    </location>
</feature>
<protein>
    <submittedName>
        <fullName evidence="2">Uncharacterized protein</fullName>
    </submittedName>
</protein>
<keyword evidence="3" id="KW-1185">Reference proteome</keyword>
<reference evidence="2 3" key="1">
    <citation type="submission" date="2015-03" db="EMBL/GenBank/DDBJ databases">
        <title>Genome assembly of Sandaracinus amylolyticus DSM 53668.</title>
        <authorList>
            <person name="Sharma G."/>
            <person name="Subramanian S."/>
        </authorList>
    </citation>
    <scope>NUCLEOTIDE SEQUENCE [LARGE SCALE GENOMIC DNA]</scope>
    <source>
        <strain evidence="2 3">DSM 53668</strain>
    </source>
</reference>
<sequence>MTMKPGKAFVAGVVGGAVMSVCLAVARLLGMPVNLEMMLGTMTGMAPGSGTWVLGLIMHLVISGLIALAYAFGFEHVSHRSGALPGVVFSLVHIVIGGLFMGLMPAIHPMVPERMAAPGAFMSNVGDVGVIAFVVLHAIYGAVVGVMYGPVVHPAAPIERRVIGRRAMA</sequence>
<keyword evidence="1" id="KW-1133">Transmembrane helix</keyword>
<keyword evidence="1" id="KW-0472">Membrane</keyword>
<feature type="transmembrane region" description="Helical" evidence="1">
    <location>
        <begin position="128"/>
        <end position="151"/>
    </location>
</feature>
<dbReference type="Proteomes" id="UP000034883">
    <property type="component" value="Chromosome"/>
</dbReference>